<evidence type="ECO:0000313" key="3">
    <source>
        <dbReference type="Proteomes" id="UP001430614"/>
    </source>
</evidence>
<gene>
    <name evidence="2" type="ORF">LJ655_02770</name>
</gene>
<name>A0ABS8K8I6_9BURK</name>
<keyword evidence="3" id="KW-1185">Reference proteome</keyword>
<keyword evidence="1" id="KW-0732">Signal</keyword>
<organism evidence="2 3">
    <name type="scientific">Paraburkholderia translucens</name>
    <dbReference type="NCBI Taxonomy" id="2886945"/>
    <lineage>
        <taxon>Bacteria</taxon>
        <taxon>Pseudomonadati</taxon>
        <taxon>Pseudomonadota</taxon>
        <taxon>Betaproteobacteria</taxon>
        <taxon>Burkholderiales</taxon>
        <taxon>Burkholderiaceae</taxon>
        <taxon>Paraburkholderia</taxon>
    </lineage>
</organism>
<evidence type="ECO:0000256" key="1">
    <source>
        <dbReference type="SAM" id="SignalP"/>
    </source>
</evidence>
<dbReference type="EMBL" id="JAJITC010000001">
    <property type="protein sequence ID" value="MCC8400829.1"/>
    <property type="molecule type" value="Genomic_DNA"/>
</dbReference>
<accession>A0ABS8K8I6</accession>
<feature type="chain" id="PRO_5045129649" evidence="1">
    <location>
        <begin position="29"/>
        <end position="116"/>
    </location>
</feature>
<reference evidence="2 3" key="1">
    <citation type="submission" date="2021-11" db="EMBL/GenBank/DDBJ databases">
        <authorList>
            <person name="Oh E.-T."/>
            <person name="Kim S.-B."/>
        </authorList>
    </citation>
    <scope>NUCLEOTIDE SEQUENCE [LARGE SCALE GENOMIC DNA]</scope>
    <source>
        <strain evidence="2 3">MMS20-SJTN17</strain>
    </source>
</reference>
<dbReference type="Proteomes" id="UP001430614">
    <property type="component" value="Unassembled WGS sequence"/>
</dbReference>
<feature type="signal peptide" evidence="1">
    <location>
        <begin position="1"/>
        <end position="28"/>
    </location>
</feature>
<comment type="caution">
    <text evidence="2">The sequence shown here is derived from an EMBL/GenBank/DDBJ whole genome shotgun (WGS) entry which is preliminary data.</text>
</comment>
<dbReference type="RefSeq" id="WP_230559721.1">
    <property type="nucleotide sequence ID" value="NZ_JAJITC010000001.1"/>
</dbReference>
<proteinExistence type="predicted"/>
<evidence type="ECO:0000313" key="2">
    <source>
        <dbReference type="EMBL" id="MCC8400829.1"/>
    </source>
</evidence>
<sequence>MKRRVSRRRLAILLISVCAVPLTTYAYAFSPARETDRYQPTTHDSCTAARDAGVRGSVIGVFGGTVVDQLSSGAVVLVKWPNGSPHERWTAHSRGYGLPVDPAANAAHVFFLWPES</sequence>
<protein>
    <submittedName>
        <fullName evidence="2">Uncharacterized protein</fullName>
    </submittedName>
</protein>